<evidence type="ECO:0000313" key="3">
    <source>
        <dbReference type="Proteomes" id="UP001501598"/>
    </source>
</evidence>
<gene>
    <name evidence="2" type="ORF">GCM10023175_25790</name>
</gene>
<keyword evidence="1" id="KW-0472">Membrane</keyword>
<evidence type="ECO:0008006" key="4">
    <source>
        <dbReference type="Google" id="ProtNLM"/>
    </source>
</evidence>
<evidence type="ECO:0000313" key="2">
    <source>
        <dbReference type="EMBL" id="GAA4545616.1"/>
    </source>
</evidence>
<organism evidence="2 3">
    <name type="scientific">Pseudonocardia xishanensis</name>
    <dbReference type="NCBI Taxonomy" id="630995"/>
    <lineage>
        <taxon>Bacteria</taxon>
        <taxon>Bacillati</taxon>
        <taxon>Actinomycetota</taxon>
        <taxon>Actinomycetes</taxon>
        <taxon>Pseudonocardiales</taxon>
        <taxon>Pseudonocardiaceae</taxon>
        <taxon>Pseudonocardia</taxon>
    </lineage>
</organism>
<dbReference type="EMBL" id="BAABGT010000032">
    <property type="protein sequence ID" value="GAA4545616.1"/>
    <property type="molecule type" value="Genomic_DNA"/>
</dbReference>
<comment type="caution">
    <text evidence="2">The sequence shown here is derived from an EMBL/GenBank/DDBJ whole genome shotgun (WGS) entry which is preliminary data.</text>
</comment>
<sequence>MTALETAAPPKRVVRRSRKAVARSAFGDRSRLALLGLVLLAAGTLAALLGAGVFGSGRADRPLLDPMIVEALRAQPLLWRWVAIGVGVVLVVVGLVWAARSLRPERRPDLLLETAQDTTLLVTATAAAEAVADRAAELPGVSRARGRMVGRDDDPALRLTVWLTDEADVVAVCRALDEEIVTEAREALGVAHLPVAVRLELDSATHRPRVA</sequence>
<dbReference type="Proteomes" id="UP001501598">
    <property type="component" value="Unassembled WGS sequence"/>
</dbReference>
<keyword evidence="1" id="KW-0812">Transmembrane</keyword>
<keyword evidence="3" id="KW-1185">Reference proteome</keyword>
<name>A0ABP8RR10_9PSEU</name>
<proteinExistence type="predicted"/>
<accession>A0ABP8RR10</accession>
<dbReference type="RefSeq" id="WP_345416589.1">
    <property type="nucleotide sequence ID" value="NZ_BAABGT010000032.1"/>
</dbReference>
<feature type="transmembrane region" description="Helical" evidence="1">
    <location>
        <begin position="79"/>
        <end position="99"/>
    </location>
</feature>
<evidence type="ECO:0000256" key="1">
    <source>
        <dbReference type="SAM" id="Phobius"/>
    </source>
</evidence>
<keyword evidence="1" id="KW-1133">Transmembrane helix</keyword>
<reference evidence="3" key="1">
    <citation type="journal article" date="2019" name="Int. J. Syst. Evol. Microbiol.">
        <title>The Global Catalogue of Microorganisms (GCM) 10K type strain sequencing project: providing services to taxonomists for standard genome sequencing and annotation.</title>
        <authorList>
            <consortium name="The Broad Institute Genomics Platform"/>
            <consortium name="The Broad Institute Genome Sequencing Center for Infectious Disease"/>
            <person name="Wu L."/>
            <person name="Ma J."/>
        </authorList>
    </citation>
    <scope>NUCLEOTIDE SEQUENCE [LARGE SCALE GENOMIC DNA]</scope>
    <source>
        <strain evidence="3">JCM 17906</strain>
    </source>
</reference>
<protein>
    <recommendedName>
        <fullName evidence="4">Alkaline shock response membrane anchor protein AmaP</fullName>
    </recommendedName>
</protein>